<dbReference type="AlphaFoldDB" id="A0AA39MKN9"/>
<dbReference type="Proteomes" id="UP001175226">
    <property type="component" value="Unassembled WGS sequence"/>
</dbReference>
<keyword evidence="2" id="KW-1185">Reference proteome</keyword>
<proteinExistence type="predicted"/>
<organism evidence="1 2">
    <name type="scientific">Armillaria borealis</name>
    <dbReference type="NCBI Taxonomy" id="47425"/>
    <lineage>
        <taxon>Eukaryota</taxon>
        <taxon>Fungi</taxon>
        <taxon>Dikarya</taxon>
        <taxon>Basidiomycota</taxon>
        <taxon>Agaricomycotina</taxon>
        <taxon>Agaricomycetes</taxon>
        <taxon>Agaricomycetidae</taxon>
        <taxon>Agaricales</taxon>
        <taxon>Marasmiineae</taxon>
        <taxon>Physalacriaceae</taxon>
        <taxon>Armillaria</taxon>
    </lineage>
</organism>
<accession>A0AA39MKN9</accession>
<name>A0AA39MKN9_9AGAR</name>
<evidence type="ECO:0000313" key="2">
    <source>
        <dbReference type="Proteomes" id="UP001175226"/>
    </source>
</evidence>
<dbReference type="EMBL" id="JAUEPT010000043">
    <property type="protein sequence ID" value="KAK0438391.1"/>
    <property type="molecule type" value="Genomic_DNA"/>
</dbReference>
<sequence>MTDQSSSKHMNNGADDAVLAAIFSALQLTPAQHERMVQIVSHIQPSLAPQPTVAPLPSSITPADLEVWRRSQEARSATPPGMPSLVPDPSTPLVHAPTPTPTPALVVVPSAAPAAQPAPTGLIPFGPLPDNATVVPDGFNYHIPHARERGPYYLVAQGLDIGIYAGWEATAALVIGVSSSVYCKVPSVYVSCLRLDAGIAGGGVAFLP</sequence>
<protein>
    <submittedName>
        <fullName evidence="1">Uncharacterized protein</fullName>
    </submittedName>
</protein>
<comment type="caution">
    <text evidence="1">The sequence shown here is derived from an EMBL/GenBank/DDBJ whole genome shotgun (WGS) entry which is preliminary data.</text>
</comment>
<gene>
    <name evidence="1" type="ORF">EV421DRAFT_1906635</name>
</gene>
<reference evidence="1" key="1">
    <citation type="submission" date="2023-06" db="EMBL/GenBank/DDBJ databases">
        <authorList>
            <consortium name="Lawrence Berkeley National Laboratory"/>
            <person name="Ahrendt S."/>
            <person name="Sahu N."/>
            <person name="Indic B."/>
            <person name="Wong-Bajracharya J."/>
            <person name="Merenyi Z."/>
            <person name="Ke H.-M."/>
            <person name="Monk M."/>
            <person name="Kocsube S."/>
            <person name="Drula E."/>
            <person name="Lipzen A."/>
            <person name="Balint B."/>
            <person name="Henrissat B."/>
            <person name="Andreopoulos B."/>
            <person name="Martin F.M."/>
            <person name="Harder C.B."/>
            <person name="Rigling D."/>
            <person name="Ford K.L."/>
            <person name="Foster G.D."/>
            <person name="Pangilinan J."/>
            <person name="Papanicolaou A."/>
            <person name="Barry K."/>
            <person name="LaButti K."/>
            <person name="Viragh M."/>
            <person name="Koriabine M."/>
            <person name="Yan M."/>
            <person name="Riley R."/>
            <person name="Champramary S."/>
            <person name="Plett K.L."/>
            <person name="Tsai I.J."/>
            <person name="Slot J."/>
            <person name="Sipos G."/>
            <person name="Plett J."/>
            <person name="Nagy L.G."/>
            <person name="Grigoriev I.V."/>
        </authorList>
    </citation>
    <scope>NUCLEOTIDE SEQUENCE</scope>
    <source>
        <strain evidence="1">FPL87.14</strain>
    </source>
</reference>
<evidence type="ECO:0000313" key="1">
    <source>
        <dbReference type="EMBL" id="KAK0438391.1"/>
    </source>
</evidence>